<evidence type="ECO:0000256" key="5">
    <source>
        <dbReference type="ARBA" id="ARBA00022741"/>
    </source>
</evidence>
<reference evidence="13" key="1">
    <citation type="submission" date="2021-04" db="EMBL/GenBank/DDBJ databases">
        <title>Draft genome of Fusarium avenaceum strain F156N33, isolated from an atmospheric sample in Virginia.</title>
        <authorList>
            <person name="Yang S."/>
            <person name="Vinatzer B.A."/>
            <person name="Coleman J."/>
        </authorList>
    </citation>
    <scope>NUCLEOTIDE SEQUENCE</scope>
    <source>
        <strain evidence="13">F156N33</strain>
    </source>
</reference>
<feature type="transmembrane region" description="Helical" evidence="10">
    <location>
        <begin position="865"/>
        <end position="888"/>
    </location>
</feature>
<evidence type="ECO:0000256" key="6">
    <source>
        <dbReference type="ARBA" id="ARBA00022840"/>
    </source>
</evidence>
<dbReference type="PANTHER" id="PTHR24223">
    <property type="entry name" value="ATP-BINDING CASSETTE SUB-FAMILY C"/>
    <property type="match status" value="1"/>
</dbReference>
<dbReference type="InterPro" id="IPR003593">
    <property type="entry name" value="AAA+_ATPase"/>
</dbReference>
<dbReference type="GO" id="GO:0005524">
    <property type="term" value="F:ATP binding"/>
    <property type="evidence" value="ECO:0007669"/>
    <property type="project" value="UniProtKB-KW"/>
</dbReference>
<feature type="transmembrane region" description="Helical" evidence="10">
    <location>
        <begin position="1094"/>
        <end position="1114"/>
    </location>
</feature>
<feature type="transmembrane region" description="Helical" evidence="10">
    <location>
        <begin position="404"/>
        <end position="426"/>
    </location>
</feature>
<dbReference type="Pfam" id="PF00664">
    <property type="entry name" value="ABC_membrane"/>
    <property type="match status" value="2"/>
</dbReference>
<sequence>MACRNDDSFGPIVQGCRGNFDFTLHFEEIFFSILPSCAFLISTLGRLLWLFRKPSIASATIFLYAKLFAIVVFAALQLAQLVLTAQQGSNLVTLSVPAEILRFAAIISIFLLSFIEHKKSPRPSILLGCFLSSTLLLDIVRTRTVWLLSRNNVTSTSTLAGVVITTTVFKGVVLIFEAQHKAYPQKWKESHSPEEISGIFSLSTYTWVDRLLLSGFRSILSIGDLYTLDQTMSASTLQTKINDTGSKTVASSPAKPLSRQMLKTLMGPLLLPVLPRIAIIGFTFCQPFLIKTILTYLESPSEPKHGYGLIGATVIVYTGIAISNALYFYWQERFTCMVRGLLFTAVYEKTISLHTAVANDSAALTLMNSDIERIKMGLMPIHEYWANAIEVILASWLLERQLGAAFAAPIVVVVLCIVVSGGVASITGRRQVAWMKAIEVRVAATATTISNMKSLRISGMLGAVEKLIQGLREHELMIGGKWRLMLVVAVTLSFTPTTIGPLMAFAVTSRSLEVTRIFPSLAFMTLVAGPLSSLFQNIPALMSAIACLGRIDAYVNQDSREDPRLMLQQDSFIIEKGDTPKTSPAVEVKGGEFGWTADRPVLRDVNMKVFASSLTIISGTVASGKSTLLKALLGETTFSSGVVTLSSTFRKIGYCDQTPFLFNDSIRGNIIGHAPFDAARYQQVLHSTALEADLRQLPMGDRTAIGGNGVSLSGGQKQRLALARALYLDADLYLLDDIMSGLDASTSALVFQRTMGHDGLLTRRNATVVLCTHDERCLKSADSVFTINDGTVKEVIVEGHLKSGTKSTKHESSLNGDAEATLEPESEAGVPTNSDDIPATTQQDQARQLGDFSVYRHYFAAMANWVIFMLVLSCCCYGFTSSFPTIWLKYWSADIVRQNPTQSGSFYVGIYALLQTACLLSLSGVVLLCTQSMISQSGSILHHRALQTVVGAPLRFFTVVDAGTVTNHFAQDLTLIDSELPLSLVNFALSLFSLFGMAAVIATASPWLAVSYPFLMGVVYYLQLFYLRTSRQLRLLDLDSKAPLYAHFIDTLSGLITIRALGHVDVFMATSNNLLDTSQRPAFLLAMIQRWLQFVLRIIVMVIAAIIVTLATQLRTDSGFTGATLVTLMSFGDMLATIVQSYTTLETSIGAVARLKAFSSSTEQESKPDADILPDLNWPSRGHIKVNDVSASYSANETSDQDAMALRNVSITFNAGESVAIVGRTGSGKSSLLLLLLRLLDPSLADGLSSGITVDSLHVERIDRNLVRRRIIAVSQDPVFLPSCAGSTLRTNLDPFHEASDDNILSTLDLHGLAFLTKVQEGCEEDEVGLDGLFSTTSLSHGQKQLFSLARAVVRKRVRSHAGANGGVLLLDEALSSVDSETNDVMWKIIANEFVGYSIIMVVHRLDLAMKCDRVVVMEAGRVLESGQPGILRHQQNGAFRTLMETMESGNGEKR</sequence>
<evidence type="ECO:0000256" key="4">
    <source>
        <dbReference type="ARBA" id="ARBA00022692"/>
    </source>
</evidence>
<dbReference type="InterPro" id="IPR050173">
    <property type="entry name" value="ABC_transporter_C-like"/>
</dbReference>
<dbReference type="SUPFAM" id="SSF52540">
    <property type="entry name" value="P-loop containing nucleoside triphosphate hydrolases"/>
    <property type="match status" value="2"/>
</dbReference>
<feature type="transmembrane region" description="Helical" evidence="10">
    <location>
        <begin position="29"/>
        <end position="49"/>
    </location>
</feature>
<protein>
    <recommendedName>
        <fullName evidence="15">ABC transporter</fullName>
    </recommendedName>
</protein>
<gene>
    <name evidence="13" type="ORF">KAF25_010396</name>
</gene>
<dbReference type="InterPro" id="IPR044726">
    <property type="entry name" value="ABCC_6TM_D2"/>
</dbReference>
<dbReference type="Pfam" id="PF24357">
    <property type="entry name" value="TMD0_ABC"/>
    <property type="match status" value="1"/>
</dbReference>
<proteinExistence type="predicted"/>
<evidence type="ECO:0000313" key="14">
    <source>
        <dbReference type="Proteomes" id="UP000782241"/>
    </source>
</evidence>
<feature type="domain" description="ABC transporter" evidence="11">
    <location>
        <begin position="1184"/>
        <end position="1445"/>
    </location>
</feature>
<organism evidence="13 14">
    <name type="scientific">Fusarium avenaceum</name>
    <dbReference type="NCBI Taxonomy" id="40199"/>
    <lineage>
        <taxon>Eukaryota</taxon>
        <taxon>Fungi</taxon>
        <taxon>Dikarya</taxon>
        <taxon>Ascomycota</taxon>
        <taxon>Pezizomycotina</taxon>
        <taxon>Sordariomycetes</taxon>
        <taxon>Hypocreomycetidae</taxon>
        <taxon>Hypocreales</taxon>
        <taxon>Nectriaceae</taxon>
        <taxon>Fusarium</taxon>
        <taxon>Fusarium tricinctum species complex</taxon>
    </lineage>
</organism>
<feature type="transmembrane region" description="Helical" evidence="10">
    <location>
        <begin position="908"/>
        <end position="929"/>
    </location>
</feature>
<dbReference type="Pfam" id="PF00005">
    <property type="entry name" value="ABC_tran"/>
    <property type="match status" value="2"/>
</dbReference>
<keyword evidence="6" id="KW-0067">ATP-binding</keyword>
<evidence type="ECO:0000256" key="3">
    <source>
        <dbReference type="ARBA" id="ARBA00022475"/>
    </source>
</evidence>
<feature type="transmembrane region" description="Helical" evidence="10">
    <location>
        <begin position="91"/>
        <end position="113"/>
    </location>
</feature>
<comment type="subcellular location">
    <subcellularLocation>
        <location evidence="1">Cell membrane</location>
        <topology evidence="1">Multi-pass membrane protein</topology>
    </subcellularLocation>
</comment>
<dbReference type="GO" id="GO:0016887">
    <property type="term" value="F:ATP hydrolysis activity"/>
    <property type="evidence" value="ECO:0007669"/>
    <property type="project" value="InterPro"/>
</dbReference>
<evidence type="ECO:0000259" key="11">
    <source>
        <dbReference type="PROSITE" id="PS50893"/>
    </source>
</evidence>
<feature type="transmembrane region" description="Helical" evidence="10">
    <location>
        <begin position="484"/>
        <end position="505"/>
    </location>
</feature>
<dbReference type="EMBL" id="JAGPUO010000020">
    <property type="protein sequence ID" value="KAG5656843.1"/>
    <property type="molecule type" value="Genomic_DNA"/>
</dbReference>
<evidence type="ECO:0000313" key="13">
    <source>
        <dbReference type="EMBL" id="KAG5656843.1"/>
    </source>
</evidence>
<dbReference type="InterPro" id="IPR003439">
    <property type="entry name" value="ABC_transporter-like_ATP-bd"/>
</dbReference>
<keyword evidence="14" id="KW-1185">Reference proteome</keyword>
<feature type="domain" description="ABC transmembrane type-1" evidence="12">
    <location>
        <begin position="277"/>
        <end position="543"/>
    </location>
</feature>
<dbReference type="SMART" id="SM00382">
    <property type="entry name" value="AAA"/>
    <property type="match status" value="2"/>
</dbReference>
<dbReference type="FunFam" id="1.20.1560.10:FF:000055">
    <property type="entry name" value="ABC multidrug transporter (Eurofung)"/>
    <property type="match status" value="1"/>
</dbReference>
<dbReference type="Gene3D" id="3.40.50.300">
    <property type="entry name" value="P-loop containing nucleotide triphosphate hydrolases"/>
    <property type="match status" value="2"/>
</dbReference>
<dbReference type="InterPro" id="IPR056227">
    <property type="entry name" value="TMD0_ABC"/>
</dbReference>
<evidence type="ECO:0000256" key="9">
    <source>
        <dbReference type="SAM" id="MobiDB-lite"/>
    </source>
</evidence>
<dbReference type="PANTHER" id="PTHR24223:SF345">
    <property type="entry name" value="ABC MULTIDRUG TRANSPORTER (EUROFUNG)"/>
    <property type="match status" value="1"/>
</dbReference>
<dbReference type="InterPro" id="IPR011527">
    <property type="entry name" value="ABC1_TM_dom"/>
</dbReference>
<dbReference type="PROSITE" id="PS00211">
    <property type="entry name" value="ABC_TRANSPORTER_1"/>
    <property type="match status" value="2"/>
</dbReference>
<feature type="transmembrane region" description="Helical" evidence="10">
    <location>
        <begin position="269"/>
        <end position="289"/>
    </location>
</feature>
<keyword evidence="3" id="KW-1003">Cell membrane</keyword>
<feature type="transmembrane region" description="Helical" evidence="10">
    <location>
        <begin position="125"/>
        <end position="146"/>
    </location>
</feature>
<keyword evidence="8 10" id="KW-0472">Membrane</keyword>
<dbReference type="GO" id="GO:0140359">
    <property type="term" value="F:ABC-type transporter activity"/>
    <property type="evidence" value="ECO:0007669"/>
    <property type="project" value="InterPro"/>
</dbReference>
<dbReference type="InterPro" id="IPR036640">
    <property type="entry name" value="ABC1_TM_sf"/>
</dbReference>
<name>A0A9P7GV80_9HYPO</name>
<feature type="transmembrane region" description="Helical" evidence="10">
    <location>
        <begin position="61"/>
        <end position="79"/>
    </location>
</feature>
<feature type="transmembrane region" description="Helical" evidence="10">
    <location>
        <begin position="517"/>
        <end position="535"/>
    </location>
</feature>
<keyword evidence="4 10" id="KW-0812">Transmembrane</keyword>
<feature type="transmembrane region" description="Helical" evidence="10">
    <location>
        <begin position="1010"/>
        <end position="1027"/>
    </location>
</feature>
<feature type="domain" description="ABC transporter" evidence="11">
    <location>
        <begin position="586"/>
        <end position="814"/>
    </location>
</feature>
<dbReference type="PROSITE" id="PS50929">
    <property type="entry name" value="ABC_TM1F"/>
    <property type="match status" value="2"/>
</dbReference>
<dbReference type="InterPro" id="IPR027417">
    <property type="entry name" value="P-loop_NTPase"/>
</dbReference>
<keyword evidence="5" id="KW-0547">Nucleotide-binding</keyword>
<evidence type="ECO:0000256" key="10">
    <source>
        <dbReference type="SAM" id="Phobius"/>
    </source>
</evidence>
<dbReference type="SUPFAM" id="SSF90123">
    <property type="entry name" value="ABC transporter transmembrane region"/>
    <property type="match status" value="2"/>
</dbReference>
<feature type="region of interest" description="Disordered" evidence="9">
    <location>
        <begin position="804"/>
        <end position="842"/>
    </location>
</feature>
<comment type="caution">
    <text evidence="13">The sequence shown here is derived from an EMBL/GenBank/DDBJ whole genome shotgun (WGS) entry which is preliminary data.</text>
</comment>
<evidence type="ECO:0000259" key="12">
    <source>
        <dbReference type="PROSITE" id="PS50929"/>
    </source>
</evidence>
<feature type="transmembrane region" description="Helical" evidence="10">
    <location>
        <begin position="309"/>
        <end position="330"/>
    </location>
</feature>
<evidence type="ECO:0000256" key="7">
    <source>
        <dbReference type="ARBA" id="ARBA00022989"/>
    </source>
</evidence>
<dbReference type="CDD" id="cd18580">
    <property type="entry name" value="ABC_6TM_ABCC_D2"/>
    <property type="match status" value="1"/>
</dbReference>
<feature type="transmembrane region" description="Helical" evidence="10">
    <location>
        <begin position="158"/>
        <end position="176"/>
    </location>
</feature>
<dbReference type="PROSITE" id="PS50893">
    <property type="entry name" value="ABC_TRANSPORTER_2"/>
    <property type="match status" value="2"/>
</dbReference>
<evidence type="ECO:0000256" key="2">
    <source>
        <dbReference type="ARBA" id="ARBA00022448"/>
    </source>
</evidence>
<dbReference type="InterPro" id="IPR017871">
    <property type="entry name" value="ABC_transporter-like_CS"/>
</dbReference>
<feature type="compositionally biased region" description="Polar residues" evidence="9">
    <location>
        <begin position="831"/>
        <end position="842"/>
    </location>
</feature>
<keyword evidence="2" id="KW-0813">Transport</keyword>
<dbReference type="Proteomes" id="UP000782241">
    <property type="component" value="Unassembled WGS sequence"/>
</dbReference>
<evidence type="ECO:0000256" key="8">
    <source>
        <dbReference type="ARBA" id="ARBA00023136"/>
    </source>
</evidence>
<dbReference type="Gene3D" id="1.20.1560.10">
    <property type="entry name" value="ABC transporter type 1, transmembrane domain"/>
    <property type="match status" value="2"/>
</dbReference>
<evidence type="ECO:0008006" key="15">
    <source>
        <dbReference type="Google" id="ProtNLM"/>
    </source>
</evidence>
<feature type="transmembrane region" description="Helical" evidence="10">
    <location>
        <begin position="984"/>
        <end position="1004"/>
    </location>
</feature>
<feature type="domain" description="ABC transmembrane type-1" evidence="12">
    <location>
        <begin position="868"/>
        <end position="1147"/>
    </location>
</feature>
<feature type="non-terminal residue" evidence="13">
    <location>
        <position position="1"/>
    </location>
</feature>
<keyword evidence="7 10" id="KW-1133">Transmembrane helix</keyword>
<evidence type="ECO:0000256" key="1">
    <source>
        <dbReference type="ARBA" id="ARBA00004651"/>
    </source>
</evidence>
<dbReference type="GO" id="GO:0005886">
    <property type="term" value="C:plasma membrane"/>
    <property type="evidence" value="ECO:0007669"/>
    <property type="project" value="UniProtKB-SubCell"/>
</dbReference>
<accession>A0A9P7GV80</accession>
<dbReference type="FunFam" id="1.20.1560.10:FF:000066">
    <property type="entry name" value="ABC multidrug transporter (Eurofung)"/>
    <property type="match status" value="1"/>
</dbReference>